<dbReference type="Gene3D" id="3.40.50.300">
    <property type="entry name" value="P-loop containing nucleotide triphosphate hydrolases"/>
    <property type="match status" value="1"/>
</dbReference>
<dbReference type="InterPro" id="IPR056884">
    <property type="entry name" value="NPHP3-like_N"/>
</dbReference>
<evidence type="ECO:0000259" key="2">
    <source>
        <dbReference type="PROSITE" id="PS50837"/>
    </source>
</evidence>
<protein>
    <recommendedName>
        <fullName evidence="2">NACHT domain-containing protein</fullName>
    </recommendedName>
</protein>
<proteinExistence type="predicted"/>
<dbReference type="PANTHER" id="PTHR10039">
    <property type="entry name" value="AMELOGENIN"/>
    <property type="match status" value="1"/>
</dbReference>
<dbReference type="InterPro" id="IPR007111">
    <property type="entry name" value="NACHT_NTPase"/>
</dbReference>
<dbReference type="Pfam" id="PF24883">
    <property type="entry name" value="NPHP3_N"/>
    <property type="match status" value="1"/>
</dbReference>
<evidence type="ECO:0000313" key="4">
    <source>
        <dbReference type="Proteomes" id="UP001590951"/>
    </source>
</evidence>
<reference evidence="3 4" key="1">
    <citation type="submission" date="2024-09" db="EMBL/GenBank/DDBJ databases">
        <title>Rethinking Asexuality: The Enigmatic Case of Functional Sexual Genes in Lepraria (Stereocaulaceae).</title>
        <authorList>
            <person name="Doellman M."/>
            <person name="Sun Y."/>
            <person name="Barcenas-Pena A."/>
            <person name="Lumbsch H.T."/>
            <person name="Grewe F."/>
        </authorList>
    </citation>
    <scope>NUCLEOTIDE SEQUENCE [LARGE SCALE GENOMIC DNA]</scope>
    <source>
        <strain evidence="3 4">Grewe 0041</strain>
    </source>
</reference>
<name>A0ABR4AX23_9LECA</name>
<evidence type="ECO:0000313" key="3">
    <source>
        <dbReference type="EMBL" id="KAL2049276.1"/>
    </source>
</evidence>
<comment type="caution">
    <text evidence="3">The sequence shown here is derived from an EMBL/GenBank/DDBJ whole genome shotgun (WGS) entry which is preliminary data.</text>
</comment>
<organism evidence="3 4">
    <name type="scientific">Lepraria finkii</name>
    <dbReference type="NCBI Taxonomy" id="1340010"/>
    <lineage>
        <taxon>Eukaryota</taxon>
        <taxon>Fungi</taxon>
        <taxon>Dikarya</taxon>
        <taxon>Ascomycota</taxon>
        <taxon>Pezizomycotina</taxon>
        <taxon>Lecanoromycetes</taxon>
        <taxon>OSLEUM clade</taxon>
        <taxon>Lecanoromycetidae</taxon>
        <taxon>Lecanorales</taxon>
        <taxon>Lecanorineae</taxon>
        <taxon>Stereocaulaceae</taxon>
        <taxon>Lepraria</taxon>
    </lineage>
</organism>
<feature type="domain" description="NACHT" evidence="2">
    <location>
        <begin position="88"/>
        <end position="222"/>
    </location>
</feature>
<dbReference type="EMBL" id="JBHFEH010000067">
    <property type="protein sequence ID" value="KAL2049276.1"/>
    <property type="molecule type" value="Genomic_DNA"/>
</dbReference>
<dbReference type="PANTHER" id="PTHR10039:SF16">
    <property type="entry name" value="GPI INOSITOL-DEACYLASE"/>
    <property type="match status" value="1"/>
</dbReference>
<dbReference type="Proteomes" id="UP001590951">
    <property type="component" value="Unassembled WGS sequence"/>
</dbReference>
<evidence type="ECO:0000256" key="1">
    <source>
        <dbReference type="ARBA" id="ARBA00022737"/>
    </source>
</evidence>
<dbReference type="PROSITE" id="PS50837">
    <property type="entry name" value="NACHT"/>
    <property type="match status" value="1"/>
</dbReference>
<keyword evidence="4" id="KW-1185">Reference proteome</keyword>
<dbReference type="SUPFAM" id="SSF52540">
    <property type="entry name" value="P-loop containing nucleoside triphosphate hydrolases"/>
    <property type="match status" value="1"/>
</dbReference>
<accession>A0ABR4AX23</accession>
<sequence>MEDVIVFVHRYVNIFHTALDADAKSQVSFLFGGVQMTMDEKILDWLCPCDLHPKSRLGSFLSRRRGENAGLSLLEDEELEAWHSGPGRVLWLYGDRGVGKTILVSIVLEQLLAKHPSPNIGIAFLYFDYTSPDSTQLLQAAMSSLARQYVVKKAKLPPSVEQLFRSAQRNISQDPPDEAQLREVFAEMSKDFETMYIVMDALDELKGSETKMNRRQTFLSEL</sequence>
<keyword evidence="1" id="KW-0677">Repeat</keyword>
<gene>
    <name evidence="3" type="ORF">ABVK25_010454</name>
</gene>
<dbReference type="InterPro" id="IPR027417">
    <property type="entry name" value="P-loop_NTPase"/>
</dbReference>